<name>A0A1M5AEX6_9BURK</name>
<keyword evidence="1" id="KW-1133">Transmembrane helix</keyword>
<gene>
    <name evidence="2" type="ORF">SAMN02745117_01663</name>
</gene>
<dbReference type="PANTHER" id="PTHR38442:SF1">
    <property type="entry name" value="INNER MEMBRANE PROTEIN"/>
    <property type="match status" value="1"/>
</dbReference>
<evidence type="ECO:0000313" key="3">
    <source>
        <dbReference type="Proteomes" id="UP000184327"/>
    </source>
</evidence>
<keyword evidence="3" id="KW-1185">Reference proteome</keyword>
<accession>A0A1M5AEX6</accession>
<protein>
    <submittedName>
        <fullName evidence="2">Uncharacterized membrane-anchored protein YjiN, DUF445 family</fullName>
    </submittedName>
</protein>
<dbReference type="Pfam" id="PF04286">
    <property type="entry name" value="DUF445"/>
    <property type="match status" value="1"/>
</dbReference>
<feature type="transmembrane region" description="Helical" evidence="1">
    <location>
        <begin position="42"/>
        <end position="68"/>
    </location>
</feature>
<dbReference type="InterPro" id="IPR007383">
    <property type="entry name" value="DUF445"/>
</dbReference>
<dbReference type="STRING" id="1122156.SAMN02745117_01663"/>
<keyword evidence="1" id="KW-0472">Membrane</keyword>
<proteinExistence type="predicted"/>
<feature type="transmembrane region" description="Helical" evidence="1">
    <location>
        <begin position="17"/>
        <end position="36"/>
    </location>
</feature>
<dbReference type="EMBL" id="FQUZ01000017">
    <property type="protein sequence ID" value="SHF28695.1"/>
    <property type="molecule type" value="Genomic_DNA"/>
</dbReference>
<sequence>MAGSCTRFQNENATMKNIALVLLFAAALVYILATVLEGQHSAWGYVAACAEAAMVGALADWFAVTALFRHPMGLPIPHTAVIANNQHRIGQGLADFLDQNFLATEPVRARLRDWDGAAWLAHWLQQPAQVQAWTQPLIAATRFGLNALDEASVQTFIARNAKAALQQLDFSGSARVVLNSLTTNNRHQELLDEVLVALARLLDSEATQQHISEAIAKELRALRYLALDKAAARLTTRKIVAAVARNVAEMGEDPAHPLRQRFDQAVHEWVQRLEHDPVLRAQVTQMGEQIINHPTLQEYLLKIWDDLRQWLDHDLNRPDSTVRQGLERLCSQWGQQLQDNPALQHWLNAQIQQLVPQVLDHYRPAIRKYVTERVSAWDTRELVREVEEHLGRDLQYIRINGTLVGGLVGLTIYSLTEWVKAWW</sequence>
<evidence type="ECO:0000256" key="1">
    <source>
        <dbReference type="SAM" id="Phobius"/>
    </source>
</evidence>
<dbReference type="GO" id="GO:0005886">
    <property type="term" value="C:plasma membrane"/>
    <property type="evidence" value="ECO:0007669"/>
    <property type="project" value="TreeGrafter"/>
</dbReference>
<dbReference type="PANTHER" id="PTHR38442">
    <property type="entry name" value="INNER MEMBRANE PROTEIN-RELATED"/>
    <property type="match status" value="1"/>
</dbReference>
<evidence type="ECO:0000313" key="2">
    <source>
        <dbReference type="EMBL" id="SHF28695.1"/>
    </source>
</evidence>
<organism evidence="2 3">
    <name type="scientific">Lampropedia hyalina DSM 16112</name>
    <dbReference type="NCBI Taxonomy" id="1122156"/>
    <lineage>
        <taxon>Bacteria</taxon>
        <taxon>Pseudomonadati</taxon>
        <taxon>Pseudomonadota</taxon>
        <taxon>Betaproteobacteria</taxon>
        <taxon>Burkholderiales</taxon>
        <taxon>Comamonadaceae</taxon>
        <taxon>Lampropedia</taxon>
    </lineage>
</organism>
<dbReference type="AlphaFoldDB" id="A0A1M5AEX6"/>
<keyword evidence="1" id="KW-0812">Transmembrane</keyword>
<dbReference type="Proteomes" id="UP000184327">
    <property type="component" value="Unassembled WGS sequence"/>
</dbReference>
<reference evidence="2 3" key="1">
    <citation type="submission" date="2016-11" db="EMBL/GenBank/DDBJ databases">
        <authorList>
            <person name="Jaros S."/>
            <person name="Januszkiewicz K."/>
            <person name="Wedrychowicz H."/>
        </authorList>
    </citation>
    <scope>NUCLEOTIDE SEQUENCE [LARGE SCALE GENOMIC DNA]</scope>
    <source>
        <strain evidence="2 3">DSM 16112</strain>
    </source>
</reference>